<dbReference type="RefSeq" id="WP_163744505.1">
    <property type="nucleotide sequence ID" value="NZ_JAAGOA010000030.1"/>
</dbReference>
<comment type="caution">
    <text evidence="3">The sequence shown here is derived from an EMBL/GenBank/DDBJ whole genome shotgun (WGS) entry which is preliminary data.</text>
</comment>
<dbReference type="CDD" id="cd00249">
    <property type="entry name" value="AGE"/>
    <property type="match status" value="1"/>
</dbReference>
<dbReference type="InterPro" id="IPR012341">
    <property type="entry name" value="6hp_glycosidase-like_sf"/>
</dbReference>
<keyword evidence="4" id="KW-1185">Reference proteome</keyword>
<dbReference type="PANTHER" id="PTHR15108">
    <property type="entry name" value="N-ACYLGLUCOSAMINE-2-EPIMERASE"/>
    <property type="match status" value="1"/>
</dbReference>
<dbReference type="Gene3D" id="1.50.10.10">
    <property type="match status" value="1"/>
</dbReference>
<evidence type="ECO:0000313" key="4">
    <source>
        <dbReference type="Proteomes" id="UP000475214"/>
    </source>
</evidence>
<dbReference type="AlphaFoldDB" id="A0A6L9SHQ9"/>
<dbReference type="EMBL" id="JAAGOA010000030">
    <property type="protein sequence ID" value="NEE04188.1"/>
    <property type="molecule type" value="Genomic_DNA"/>
</dbReference>
<name>A0A6L9SHQ9_9ACTN</name>
<sequence length="415" mass="47735">MLFTPTRWVTHTSHRQWLLGEADRLFSFYEPYAINPRGGFHDLDDRGEPLPTGWPPAAEPTRNLFTTTRLVHCFAIGTLLGRPGAARYVDHGMDFLWSGHRDRQSGGYRWSDGYAGPVDDSKQAYGHAFVLLAASSAKVAGHPDAERLLTDISTVLEERFWDPKYGMAAEEFTAEWQPKSDYRGQNSNMHLTEALMAAHEATGEQRYLDMAHSIARMLIRDIAASNEWRLPEHYHPDWSIDFDYGTDVFRPYGSTVGHWLEWVRLVLQLWEMGSRQETWMPEAARSLFTQATAEGWDHSQGGFYFTVDWEGRPVDRDRYWWPCTEGIGAAAFLGMIDGDQVYEDWYRRVWDWCEHHLIDRELGSWHHQLDDSLSPRTDPWFGKPDLYHTLQACLVPLLPTTGSIVRGLAETGVRL</sequence>
<protein>
    <submittedName>
        <fullName evidence="3">AGE family epimerase/isomerase</fullName>
    </submittedName>
</protein>
<evidence type="ECO:0000256" key="2">
    <source>
        <dbReference type="ARBA" id="ARBA00023235"/>
    </source>
</evidence>
<evidence type="ECO:0000313" key="3">
    <source>
        <dbReference type="EMBL" id="NEE04188.1"/>
    </source>
</evidence>
<organism evidence="3 4">
    <name type="scientific">Phytoactinopolyspora halotolerans</name>
    <dbReference type="NCBI Taxonomy" id="1981512"/>
    <lineage>
        <taxon>Bacteria</taxon>
        <taxon>Bacillati</taxon>
        <taxon>Actinomycetota</taxon>
        <taxon>Actinomycetes</taxon>
        <taxon>Jiangellales</taxon>
        <taxon>Jiangellaceae</taxon>
        <taxon>Phytoactinopolyspora</taxon>
    </lineage>
</organism>
<evidence type="ECO:0000256" key="1">
    <source>
        <dbReference type="ARBA" id="ARBA00008558"/>
    </source>
</evidence>
<dbReference type="InterPro" id="IPR010819">
    <property type="entry name" value="AGE/CE"/>
</dbReference>
<accession>A0A6L9SHQ9</accession>
<dbReference type="Proteomes" id="UP000475214">
    <property type="component" value="Unassembled WGS sequence"/>
</dbReference>
<dbReference type="GO" id="GO:0005975">
    <property type="term" value="P:carbohydrate metabolic process"/>
    <property type="evidence" value="ECO:0007669"/>
    <property type="project" value="InterPro"/>
</dbReference>
<proteinExistence type="inferred from homology"/>
<reference evidence="3 4" key="1">
    <citation type="submission" date="2020-02" db="EMBL/GenBank/DDBJ databases">
        <authorList>
            <person name="Li X.-J."/>
            <person name="Han X.-M."/>
        </authorList>
    </citation>
    <scope>NUCLEOTIDE SEQUENCE [LARGE SCALE GENOMIC DNA]</scope>
    <source>
        <strain evidence="3 4">CCTCC AB 2017055</strain>
    </source>
</reference>
<comment type="similarity">
    <text evidence="1">Belongs to the N-acylglucosamine 2-epimerase family.</text>
</comment>
<dbReference type="Pfam" id="PF07221">
    <property type="entry name" value="GlcNAc_2-epim"/>
    <property type="match status" value="1"/>
</dbReference>
<gene>
    <name evidence="3" type="ORF">G1H10_28860</name>
</gene>
<dbReference type="InterPro" id="IPR034116">
    <property type="entry name" value="AGE_dom"/>
</dbReference>
<dbReference type="GO" id="GO:0016853">
    <property type="term" value="F:isomerase activity"/>
    <property type="evidence" value="ECO:0007669"/>
    <property type="project" value="UniProtKB-KW"/>
</dbReference>
<dbReference type="InterPro" id="IPR008928">
    <property type="entry name" value="6-hairpin_glycosidase_sf"/>
</dbReference>
<keyword evidence="2 3" id="KW-0413">Isomerase</keyword>
<dbReference type="SUPFAM" id="SSF48208">
    <property type="entry name" value="Six-hairpin glycosidases"/>
    <property type="match status" value="1"/>
</dbReference>